<dbReference type="EMBL" id="ASHM01201816">
    <property type="protein sequence ID" value="PNX66974.1"/>
    <property type="molecule type" value="Genomic_DNA"/>
</dbReference>
<reference evidence="1 2" key="1">
    <citation type="journal article" date="2014" name="Am. J. Bot.">
        <title>Genome assembly and annotation for red clover (Trifolium pratense; Fabaceae).</title>
        <authorList>
            <person name="Istvanek J."/>
            <person name="Jaros M."/>
            <person name="Krenek A."/>
            <person name="Repkova J."/>
        </authorList>
    </citation>
    <scope>NUCLEOTIDE SEQUENCE [LARGE SCALE GENOMIC DNA]</scope>
    <source>
        <strain evidence="2">cv. Tatra</strain>
        <tissue evidence="1">Young leaves</tissue>
    </source>
</reference>
<comment type="caution">
    <text evidence="1">The sequence shown here is derived from an EMBL/GenBank/DDBJ whole genome shotgun (WGS) entry which is preliminary data.</text>
</comment>
<dbReference type="AlphaFoldDB" id="A0A2K3KL13"/>
<reference evidence="1 2" key="2">
    <citation type="journal article" date="2017" name="Front. Plant Sci.">
        <title>Gene Classification and Mining of Molecular Markers Useful in Red Clover (Trifolium pratense) Breeding.</title>
        <authorList>
            <person name="Istvanek J."/>
            <person name="Dluhosova J."/>
            <person name="Dluhos P."/>
            <person name="Patkova L."/>
            <person name="Nedelnik J."/>
            <person name="Repkova J."/>
        </authorList>
    </citation>
    <scope>NUCLEOTIDE SEQUENCE [LARGE SCALE GENOMIC DNA]</scope>
    <source>
        <strain evidence="2">cv. Tatra</strain>
        <tissue evidence="1">Young leaves</tissue>
    </source>
</reference>
<organism evidence="1 2">
    <name type="scientific">Trifolium pratense</name>
    <name type="common">Red clover</name>
    <dbReference type="NCBI Taxonomy" id="57577"/>
    <lineage>
        <taxon>Eukaryota</taxon>
        <taxon>Viridiplantae</taxon>
        <taxon>Streptophyta</taxon>
        <taxon>Embryophyta</taxon>
        <taxon>Tracheophyta</taxon>
        <taxon>Spermatophyta</taxon>
        <taxon>Magnoliopsida</taxon>
        <taxon>eudicotyledons</taxon>
        <taxon>Gunneridae</taxon>
        <taxon>Pentapetalae</taxon>
        <taxon>rosids</taxon>
        <taxon>fabids</taxon>
        <taxon>Fabales</taxon>
        <taxon>Fabaceae</taxon>
        <taxon>Papilionoideae</taxon>
        <taxon>50 kb inversion clade</taxon>
        <taxon>NPAAA clade</taxon>
        <taxon>Hologalegina</taxon>
        <taxon>IRL clade</taxon>
        <taxon>Trifolieae</taxon>
        <taxon>Trifolium</taxon>
    </lineage>
</organism>
<protein>
    <submittedName>
        <fullName evidence="1">Uncharacterized protein</fullName>
    </submittedName>
</protein>
<evidence type="ECO:0000313" key="2">
    <source>
        <dbReference type="Proteomes" id="UP000236291"/>
    </source>
</evidence>
<dbReference type="Proteomes" id="UP000236291">
    <property type="component" value="Unassembled WGS sequence"/>
</dbReference>
<sequence length="37" mass="3823">GMVLRGTASITTCGSDGTTSVLFGEDFAESDIVTEVR</sequence>
<proteinExistence type="predicted"/>
<name>A0A2K3KL13_TRIPR</name>
<evidence type="ECO:0000313" key="1">
    <source>
        <dbReference type="EMBL" id="PNX66974.1"/>
    </source>
</evidence>
<gene>
    <name evidence="1" type="ORF">L195_g063305</name>
</gene>
<feature type="non-terminal residue" evidence="1">
    <location>
        <position position="1"/>
    </location>
</feature>
<accession>A0A2K3KL13</accession>